<comment type="subcellular location">
    <subcellularLocation>
        <location evidence="1">Cell membrane</location>
        <topology evidence="1">Multi-pass membrane protein</topology>
    </subcellularLocation>
</comment>
<evidence type="ECO:0000313" key="9">
    <source>
        <dbReference type="EMBL" id="OGY46187.1"/>
    </source>
</evidence>
<proteinExistence type="predicted"/>
<evidence type="ECO:0000256" key="6">
    <source>
        <dbReference type="ARBA" id="ARBA00022989"/>
    </source>
</evidence>
<evidence type="ECO:0000256" key="8">
    <source>
        <dbReference type="SAM" id="Phobius"/>
    </source>
</evidence>
<name>A0A1G1Y3Q0_9BACT</name>
<dbReference type="InterPro" id="IPR050297">
    <property type="entry name" value="LipidA_mod_glycosyltrf_83"/>
</dbReference>
<reference evidence="9 10" key="1">
    <citation type="journal article" date="2016" name="Nat. Commun.">
        <title>Thousands of microbial genomes shed light on interconnected biogeochemical processes in an aquifer system.</title>
        <authorList>
            <person name="Anantharaman K."/>
            <person name="Brown C.T."/>
            <person name="Hug L.A."/>
            <person name="Sharon I."/>
            <person name="Castelle C.J."/>
            <person name="Probst A.J."/>
            <person name="Thomas B.C."/>
            <person name="Singh A."/>
            <person name="Wilkins M.J."/>
            <person name="Karaoz U."/>
            <person name="Brodie E.L."/>
            <person name="Williams K.H."/>
            <person name="Hubbard S.S."/>
            <person name="Banfield J.F."/>
        </authorList>
    </citation>
    <scope>NUCLEOTIDE SEQUENCE [LARGE SCALE GENOMIC DNA]</scope>
</reference>
<evidence type="ECO:0000256" key="2">
    <source>
        <dbReference type="ARBA" id="ARBA00022475"/>
    </source>
</evidence>
<dbReference type="Proteomes" id="UP000178385">
    <property type="component" value="Unassembled WGS sequence"/>
</dbReference>
<dbReference type="GO" id="GO:0016763">
    <property type="term" value="F:pentosyltransferase activity"/>
    <property type="evidence" value="ECO:0007669"/>
    <property type="project" value="TreeGrafter"/>
</dbReference>
<feature type="transmembrane region" description="Helical" evidence="8">
    <location>
        <begin position="129"/>
        <end position="146"/>
    </location>
</feature>
<keyword evidence="7 8" id="KW-0472">Membrane</keyword>
<evidence type="ECO:0008006" key="11">
    <source>
        <dbReference type="Google" id="ProtNLM"/>
    </source>
</evidence>
<sequence length="495" mass="55494">MIGLIARISLFPSIPPELNRDEAALGYNAYSILKTGSDEWGARFPITFRSFGDYKLPGYIYTLVPFIATFGLTPLAVRLPSLFAGIALIPLAYFFTVRLTKNKNIGYATAFLLAISPWAIHYSRVGFEANLALALLIGGVIPLLSKEVPWKWFLFSLVCLFVSFMTYNTPLILFPFILGALCMWKFLSYRQSFLLLLVGIISFALILPATRGKGTITVFSDQNLGELRRAGRMQDSSIIGRIQYSPFIFYLPTVTKNYLATFSPSFLVTQGGRNPWHQPSGASHMTWPLYFASLFGVVVLIFTKRKGKGVILSLVVIAPIASSITTDAPHATRSLLFFFMLVVCAGVGLEKIFRYKKILGIVMLGALLTGFFTYMRTYLVYFPAHPQQEWNTGISLAIQQAESIRKNDEVITIVGDTHYSYIYPLFALHQDPGELRKTEKTYGKDVLGFTPVQSFSHYRFVESLEKAPIHNIIIFQKDPLTFAIARTDGYGKISK</sequence>
<feature type="transmembrane region" description="Helical" evidence="8">
    <location>
        <begin position="285"/>
        <end position="302"/>
    </location>
</feature>
<evidence type="ECO:0000256" key="4">
    <source>
        <dbReference type="ARBA" id="ARBA00022679"/>
    </source>
</evidence>
<organism evidence="9 10">
    <name type="scientific">Candidatus Buchananbacteria bacterium RIFCSPHIGHO2_01_FULL_47_11b</name>
    <dbReference type="NCBI Taxonomy" id="1797537"/>
    <lineage>
        <taxon>Bacteria</taxon>
        <taxon>Candidatus Buchananiibacteriota</taxon>
    </lineage>
</organism>
<dbReference type="GO" id="GO:0005886">
    <property type="term" value="C:plasma membrane"/>
    <property type="evidence" value="ECO:0007669"/>
    <property type="project" value="UniProtKB-SubCell"/>
</dbReference>
<feature type="transmembrane region" description="Helical" evidence="8">
    <location>
        <begin position="361"/>
        <end position="381"/>
    </location>
</feature>
<evidence type="ECO:0000256" key="1">
    <source>
        <dbReference type="ARBA" id="ARBA00004651"/>
    </source>
</evidence>
<feature type="transmembrane region" description="Helical" evidence="8">
    <location>
        <begin position="152"/>
        <end position="181"/>
    </location>
</feature>
<keyword evidence="2" id="KW-1003">Cell membrane</keyword>
<feature type="transmembrane region" description="Helical" evidence="8">
    <location>
        <begin position="331"/>
        <end position="349"/>
    </location>
</feature>
<dbReference type="EMBL" id="MHIG01000035">
    <property type="protein sequence ID" value="OGY46187.1"/>
    <property type="molecule type" value="Genomic_DNA"/>
</dbReference>
<feature type="transmembrane region" description="Helical" evidence="8">
    <location>
        <begin position="193"/>
        <end position="210"/>
    </location>
</feature>
<feature type="transmembrane region" description="Helical" evidence="8">
    <location>
        <begin position="105"/>
        <end position="122"/>
    </location>
</feature>
<comment type="caution">
    <text evidence="9">The sequence shown here is derived from an EMBL/GenBank/DDBJ whole genome shotgun (WGS) entry which is preliminary data.</text>
</comment>
<evidence type="ECO:0000256" key="7">
    <source>
        <dbReference type="ARBA" id="ARBA00023136"/>
    </source>
</evidence>
<dbReference type="AlphaFoldDB" id="A0A1G1Y3Q0"/>
<keyword evidence="6 8" id="KW-1133">Transmembrane helix</keyword>
<keyword evidence="5 8" id="KW-0812">Transmembrane</keyword>
<keyword evidence="3" id="KW-0328">Glycosyltransferase</keyword>
<evidence type="ECO:0000256" key="3">
    <source>
        <dbReference type="ARBA" id="ARBA00022676"/>
    </source>
</evidence>
<feature type="transmembrane region" description="Helical" evidence="8">
    <location>
        <begin position="309"/>
        <end position="325"/>
    </location>
</feature>
<gene>
    <name evidence="9" type="ORF">A2840_02505</name>
</gene>
<dbReference type="PANTHER" id="PTHR33908">
    <property type="entry name" value="MANNOSYLTRANSFERASE YKCB-RELATED"/>
    <property type="match status" value="1"/>
</dbReference>
<keyword evidence="4" id="KW-0808">Transferase</keyword>
<evidence type="ECO:0000313" key="10">
    <source>
        <dbReference type="Proteomes" id="UP000178385"/>
    </source>
</evidence>
<accession>A0A1G1Y3Q0</accession>
<protein>
    <recommendedName>
        <fullName evidence="11">Glycosyltransferase RgtA/B/C/D-like domain-containing protein</fullName>
    </recommendedName>
</protein>
<feature type="transmembrane region" description="Helical" evidence="8">
    <location>
        <begin position="82"/>
        <end position="99"/>
    </location>
</feature>
<dbReference type="GO" id="GO:0009103">
    <property type="term" value="P:lipopolysaccharide biosynthetic process"/>
    <property type="evidence" value="ECO:0007669"/>
    <property type="project" value="UniProtKB-ARBA"/>
</dbReference>
<dbReference type="PANTHER" id="PTHR33908:SF11">
    <property type="entry name" value="MEMBRANE PROTEIN"/>
    <property type="match status" value="1"/>
</dbReference>
<evidence type="ECO:0000256" key="5">
    <source>
        <dbReference type="ARBA" id="ARBA00022692"/>
    </source>
</evidence>